<comment type="caution">
    <text evidence="1">The sequence shown here is derived from an EMBL/GenBank/DDBJ whole genome shotgun (WGS) entry which is preliminary data.</text>
</comment>
<dbReference type="Proteomes" id="UP000601597">
    <property type="component" value="Unassembled WGS sequence"/>
</dbReference>
<reference evidence="2" key="1">
    <citation type="journal article" date="2019" name="Int. J. Syst. Evol. Microbiol.">
        <title>The Global Catalogue of Microorganisms (GCM) 10K type strain sequencing project: providing services to taxonomists for standard genome sequencing and annotation.</title>
        <authorList>
            <consortium name="The Broad Institute Genomics Platform"/>
            <consortium name="The Broad Institute Genome Sequencing Center for Infectious Disease"/>
            <person name="Wu L."/>
            <person name="Ma J."/>
        </authorList>
    </citation>
    <scope>NUCLEOTIDE SEQUENCE [LARGE SCALE GENOMIC DNA]</scope>
    <source>
        <strain evidence="2">KCTC 22280</strain>
    </source>
</reference>
<accession>A0ABQ3AMC1</accession>
<proteinExistence type="predicted"/>
<protein>
    <submittedName>
        <fullName evidence="1">Uncharacterized protein</fullName>
    </submittedName>
</protein>
<evidence type="ECO:0000313" key="2">
    <source>
        <dbReference type="Proteomes" id="UP000601597"/>
    </source>
</evidence>
<evidence type="ECO:0000313" key="1">
    <source>
        <dbReference type="EMBL" id="GGY58982.1"/>
    </source>
</evidence>
<keyword evidence="2" id="KW-1185">Reference proteome</keyword>
<dbReference type="InterPro" id="IPR010752">
    <property type="entry name" value="DUF1329"/>
</dbReference>
<dbReference type="Pfam" id="PF07044">
    <property type="entry name" value="DUF1329"/>
    <property type="match status" value="1"/>
</dbReference>
<dbReference type="EMBL" id="BMXV01000001">
    <property type="protein sequence ID" value="GGY58982.1"/>
    <property type="molecule type" value="Genomic_DNA"/>
</dbReference>
<name>A0ABQ3AMC1_9GAMM</name>
<organism evidence="1 2">
    <name type="scientific">Marinobacter zhanjiangensis</name>
    <dbReference type="NCBI Taxonomy" id="578215"/>
    <lineage>
        <taxon>Bacteria</taxon>
        <taxon>Pseudomonadati</taxon>
        <taxon>Pseudomonadota</taxon>
        <taxon>Gammaproteobacteria</taxon>
        <taxon>Pseudomonadales</taxon>
        <taxon>Marinobacteraceae</taxon>
        <taxon>Marinobacter</taxon>
    </lineage>
</organism>
<dbReference type="RefSeq" id="WP_189571378.1">
    <property type="nucleotide sequence ID" value="NZ_BMXV01000001.1"/>
</dbReference>
<sequence length="64" mass="7680">MATLKNFYDMPGVWIDIAAYHDLKVRRYHVQGLVNEIDGSRVFRDEFPGKRYFSPFTLRRRLSE</sequence>
<gene>
    <name evidence="1" type="ORF">GCM10007071_01480</name>
</gene>